<evidence type="ECO:0000313" key="4">
    <source>
        <dbReference type="Proteomes" id="UP000019225"/>
    </source>
</evidence>
<feature type="transmembrane region" description="Helical" evidence="1">
    <location>
        <begin position="31"/>
        <end position="47"/>
    </location>
</feature>
<name>W5W5E7_9PSEU</name>
<dbReference type="OrthoDB" id="3685619at2"/>
<dbReference type="EMBL" id="CP007155">
    <property type="protein sequence ID" value="AHH95661.1"/>
    <property type="molecule type" value="Genomic_DNA"/>
</dbReference>
<dbReference type="Proteomes" id="UP000019225">
    <property type="component" value="Chromosome"/>
</dbReference>
<reference evidence="3 4" key="1">
    <citation type="journal article" date="2014" name="BMC Genomics">
        <title>Complete genome sequence of producer of the glycopeptide antibiotic Aculeximycin Kutzneria albida DSM 43870T, a representative of minor genus of Pseudonocardiaceae.</title>
        <authorList>
            <person name="Rebets Y."/>
            <person name="Tokovenko B."/>
            <person name="Lushchyk I."/>
            <person name="Ruckert C."/>
            <person name="Zaburannyi N."/>
            <person name="Bechthold A."/>
            <person name="Kalinowski J."/>
            <person name="Luzhetskyy A."/>
        </authorList>
    </citation>
    <scope>NUCLEOTIDE SEQUENCE [LARGE SCALE GENOMIC DNA]</scope>
    <source>
        <strain evidence="3">DSM 43870</strain>
    </source>
</reference>
<keyword evidence="1" id="KW-0812">Transmembrane</keyword>
<sequence length="368" mass="39979">MGWLELLGIACMWLVALVKAPAALRQPRQRALWAAITTIAVAMTLRLDGVDVLLQRVIGDAHTIDLARQVFATADSAALLCFVFLASGRSRYVLRILSLAAVVAGVLLYIDAVSPPHARNVVGEDGPLPVYWIIYFSVLFVSDLTCAAVCWYNGRRADERPLRLGLTTFAAGLALACVLWVLFAVYLVTGWEPAEQLLSPVTGVEALFLAAGVLVASSGSLLRPVHSLLTLRRLTPLWRDISLAVPSVVLVPPTRGLTAPGMRIYRMVIEIRDGLLVLRNYVPPALLRRAREHVAAQGVPQEQVDAAVTACWVATAIASRGAGAQPQPEPPRIAHLGGGHLDTEIDFLRELARAYRSPLVTEFRRQQA</sequence>
<feature type="transmembrane region" description="Helical" evidence="1">
    <location>
        <begin position="206"/>
        <end position="225"/>
    </location>
</feature>
<dbReference type="HOGENOM" id="CLU_042795_1_0_11"/>
<dbReference type="STRING" id="1449976.KALB_2292"/>
<feature type="transmembrane region" description="Helical" evidence="1">
    <location>
        <begin position="130"/>
        <end position="152"/>
    </location>
</feature>
<feature type="transmembrane region" description="Helical" evidence="1">
    <location>
        <begin position="92"/>
        <end position="110"/>
    </location>
</feature>
<dbReference type="eggNOG" id="ENOG5033XAQ">
    <property type="taxonomic scope" value="Bacteria"/>
</dbReference>
<dbReference type="KEGG" id="kal:KALB_2292"/>
<dbReference type="InterPro" id="IPR046675">
    <property type="entry name" value="DUF6545"/>
</dbReference>
<dbReference type="RefSeq" id="WP_025355832.1">
    <property type="nucleotide sequence ID" value="NZ_CP007155.1"/>
</dbReference>
<dbReference type="InterPro" id="IPR050039">
    <property type="entry name" value="MAB_1171c-like"/>
</dbReference>
<keyword evidence="1" id="KW-1133">Transmembrane helix</keyword>
<protein>
    <submittedName>
        <fullName evidence="3">Putative membrane protein</fullName>
    </submittedName>
</protein>
<organism evidence="3 4">
    <name type="scientific">Kutzneria albida DSM 43870</name>
    <dbReference type="NCBI Taxonomy" id="1449976"/>
    <lineage>
        <taxon>Bacteria</taxon>
        <taxon>Bacillati</taxon>
        <taxon>Actinomycetota</taxon>
        <taxon>Actinomycetes</taxon>
        <taxon>Pseudonocardiales</taxon>
        <taxon>Pseudonocardiaceae</taxon>
        <taxon>Kutzneria</taxon>
    </lineage>
</organism>
<dbReference type="NCBIfam" id="NF042915">
    <property type="entry name" value="MAB_1171c_fam"/>
    <property type="match status" value="1"/>
</dbReference>
<proteinExistence type="predicted"/>
<accession>W5W5E7</accession>
<dbReference type="Pfam" id="PF20182">
    <property type="entry name" value="DUF6545"/>
    <property type="match status" value="1"/>
</dbReference>
<feature type="domain" description="DUF6545" evidence="2">
    <location>
        <begin position="229"/>
        <end position="357"/>
    </location>
</feature>
<evidence type="ECO:0000259" key="2">
    <source>
        <dbReference type="Pfam" id="PF20182"/>
    </source>
</evidence>
<keyword evidence="1" id="KW-0472">Membrane</keyword>
<dbReference type="AlphaFoldDB" id="W5W5E7"/>
<gene>
    <name evidence="3" type="ORF">KALB_2292</name>
</gene>
<feature type="transmembrane region" description="Helical" evidence="1">
    <location>
        <begin position="6"/>
        <end position="24"/>
    </location>
</feature>
<feature type="transmembrane region" description="Helical" evidence="1">
    <location>
        <begin position="67"/>
        <end position="85"/>
    </location>
</feature>
<evidence type="ECO:0000256" key="1">
    <source>
        <dbReference type="SAM" id="Phobius"/>
    </source>
</evidence>
<feature type="transmembrane region" description="Helical" evidence="1">
    <location>
        <begin position="164"/>
        <end position="186"/>
    </location>
</feature>
<evidence type="ECO:0000313" key="3">
    <source>
        <dbReference type="EMBL" id="AHH95661.1"/>
    </source>
</evidence>
<keyword evidence="4" id="KW-1185">Reference proteome</keyword>